<sequence>MFKKINIFAILIVLGFVISMELSPFGGHFFHGVERVSTCESGLQFIAI</sequence>
<dbReference type="Proteomes" id="UP000244110">
    <property type="component" value="Unassembled WGS sequence"/>
</dbReference>
<evidence type="ECO:0000313" key="1">
    <source>
        <dbReference type="EMBL" id="PTQ79560.1"/>
    </source>
</evidence>
<dbReference type="AlphaFoldDB" id="A0A2T5I6W1"/>
<accession>A0A2T5I6W1</accession>
<dbReference type="EMBL" id="QAOL01000048">
    <property type="protein sequence ID" value="PTQ79560.1"/>
    <property type="molecule type" value="Genomic_DNA"/>
</dbReference>
<proteinExistence type="predicted"/>
<comment type="caution">
    <text evidence="1">The sequence shown here is derived from an EMBL/GenBank/DDBJ whole genome shotgun (WGS) entry which is preliminary data.</text>
</comment>
<evidence type="ECO:0000313" key="2">
    <source>
        <dbReference type="Proteomes" id="UP000244110"/>
    </source>
</evidence>
<name>A0A2T5I6W1_9PROT</name>
<protein>
    <submittedName>
        <fullName evidence="1">Uncharacterized protein</fullName>
    </submittedName>
</protein>
<organism evidence="1 2">
    <name type="scientific">Nitrosomonas ureae</name>
    <dbReference type="NCBI Taxonomy" id="44577"/>
    <lineage>
        <taxon>Bacteria</taxon>
        <taxon>Pseudomonadati</taxon>
        <taxon>Pseudomonadota</taxon>
        <taxon>Betaproteobacteria</taxon>
        <taxon>Nitrosomonadales</taxon>
        <taxon>Nitrosomonadaceae</taxon>
        <taxon>Nitrosomonas</taxon>
    </lineage>
</organism>
<reference evidence="1 2" key="1">
    <citation type="submission" date="2018-04" db="EMBL/GenBank/DDBJ databases">
        <title>Active sludge and wastewater microbial communities from Klosterneuburg, Austria.</title>
        <authorList>
            <person name="Wagner M."/>
        </authorList>
    </citation>
    <scope>NUCLEOTIDE SEQUENCE [LARGE SCALE GENOMIC DNA]</scope>
    <source>
        <strain evidence="1 2">Nm4</strain>
    </source>
</reference>
<gene>
    <name evidence="1" type="ORF">C8R28_104818</name>
</gene>